<keyword evidence="3 4" id="KW-0732">Signal</keyword>
<evidence type="ECO:0000256" key="3">
    <source>
        <dbReference type="ARBA" id="ARBA00022729"/>
    </source>
</evidence>
<dbReference type="RefSeq" id="WP_277191090.1">
    <property type="nucleotide sequence ID" value="NZ_JAROAV010000010.1"/>
</dbReference>
<dbReference type="Proteomes" id="UP001528912">
    <property type="component" value="Unassembled WGS sequence"/>
</dbReference>
<comment type="caution">
    <text evidence="5">The sequence shown here is derived from an EMBL/GenBank/DDBJ whole genome shotgun (WGS) entry which is preliminary data.</text>
</comment>
<evidence type="ECO:0000256" key="1">
    <source>
        <dbReference type="ARBA" id="ARBA00008520"/>
    </source>
</evidence>
<evidence type="ECO:0000313" key="5">
    <source>
        <dbReference type="EMBL" id="MDF8263340.1"/>
    </source>
</evidence>
<dbReference type="PANTHER" id="PTHR30061">
    <property type="entry name" value="MALTOSE-BINDING PERIPLASMIC PROTEIN"/>
    <property type="match status" value="1"/>
</dbReference>
<keyword evidence="6" id="KW-1185">Reference proteome</keyword>
<proteinExistence type="inferred from homology"/>
<comment type="similarity">
    <text evidence="1">Belongs to the bacterial solute-binding protein 1 family.</text>
</comment>
<gene>
    <name evidence="5" type="ORF">P4R38_03640</name>
</gene>
<evidence type="ECO:0000256" key="2">
    <source>
        <dbReference type="ARBA" id="ARBA00022448"/>
    </source>
</evidence>
<dbReference type="CDD" id="cd14747">
    <property type="entry name" value="PBP2_MalE"/>
    <property type="match status" value="1"/>
</dbReference>
<accession>A0ABT6C3L4</accession>
<dbReference type="Gene3D" id="3.40.190.10">
    <property type="entry name" value="Periplasmic binding protein-like II"/>
    <property type="match status" value="2"/>
</dbReference>
<feature type="signal peptide" evidence="4">
    <location>
        <begin position="1"/>
        <end position="20"/>
    </location>
</feature>
<dbReference type="PROSITE" id="PS51257">
    <property type="entry name" value="PROKAR_LIPOPROTEIN"/>
    <property type="match status" value="1"/>
</dbReference>
<evidence type="ECO:0000256" key="4">
    <source>
        <dbReference type="SAM" id="SignalP"/>
    </source>
</evidence>
<dbReference type="SUPFAM" id="SSF53850">
    <property type="entry name" value="Periplasmic binding protein-like II"/>
    <property type="match status" value="1"/>
</dbReference>
<dbReference type="InterPro" id="IPR006059">
    <property type="entry name" value="SBP"/>
</dbReference>
<dbReference type="PANTHER" id="PTHR30061:SF50">
    <property type="entry name" value="MALTOSE_MALTODEXTRIN-BINDING PERIPLASMIC PROTEIN"/>
    <property type="match status" value="1"/>
</dbReference>
<dbReference type="EMBL" id="JAROAV010000010">
    <property type="protein sequence ID" value="MDF8263340.1"/>
    <property type="molecule type" value="Genomic_DNA"/>
</dbReference>
<dbReference type="Pfam" id="PF01547">
    <property type="entry name" value="SBP_bac_1"/>
    <property type="match status" value="1"/>
</dbReference>
<feature type="chain" id="PRO_5045214244" evidence="4">
    <location>
        <begin position="21"/>
        <end position="451"/>
    </location>
</feature>
<organism evidence="5 6">
    <name type="scientific">Luteipulveratus flavus</name>
    <dbReference type="NCBI Taxonomy" id="3031728"/>
    <lineage>
        <taxon>Bacteria</taxon>
        <taxon>Bacillati</taxon>
        <taxon>Actinomycetota</taxon>
        <taxon>Actinomycetes</taxon>
        <taxon>Micrococcales</taxon>
        <taxon>Dermacoccaceae</taxon>
        <taxon>Luteipulveratus</taxon>
    </lineage>
</organism>
<reference evidence="5 6" key="1">
    <citation type="submission" date="2023-03" db="EMBL/GenBank/DDBJ databases">
        <title>YIM 133296 draft genome.</title>
        <authorList>
            <person name="Xiong L."/>
        </authorList>
    </citation>
    <scope>NUCLEOTIDE SEQUENCE [LARGE SCALE GENOMIC DNA]</scope>
    <source>
        <strain evidence="5 6">YIM 133296</strain>
    </source>
</reference>
<keyword evidence="2" id="KW-0813">Transport</keyword>
<sequence>MRWSRTTGVAAVAVLGLALAGCGDDGSGGSGGGGGDTGGATAVGGSSGAGGSGGGGNGKTVTWWVMKGTNPDSTAFYQSAKDTFKKETGATLNIQEVEWADAHDKLVRTFAGGGGPDVSEIGSTWNPEFAAAGGLVDLSGKISSAGLNKDLLPALKDSATYDGKQWGVGWYAGTRGIVYRKDVFDKLGLKPPTTWNELQTTVKTLKAKQPDMAPFPVAGGSAYAAAPFVWGTGGDFAAKDGDQWKGTLDSDKARQGLQFYTDLANKDGSSTKGAATWKETDLLDAFTKGKAAMVIQGNWTPKAAVEKDPSLKGKIAAFAVPGKDGGMAPTFLGGSNLAMLKTSKNQDLAWKLIQMLTTGELSKQWAQQTGFFPSTTTGMQTFASSSDPLVAPFATAMMKAGKNVPSAPQWGAVEGDKTLTQMLQSILTGTSVNDATKKASESITKTLNSGS</sequence>
<evidence type="ECO:0000313" key="6">
    <source>
        <dbReference type="Proteomes" id="UP001528912"/>
    </source>
</evidence>
<protein>
    <submittedName>
        <fullName evidence="5">Sugar ABC transporter substrate-binding protein</fullName>
    </submittedName>
</protein>
<name>A0ABT6C3L4_9MICO</name>